<feature type="region of interest" description="Disordered" evidence="1">
    <location>
        <begin position="1"/>
        <end position="281"/>
    </location>
</feature>
<reference evidence="2" key="1">
    <citation type="submission" date="2020-02" db="EMBL/GenBank/DDBJ databases">
        <authorList>
            <person name="Meier V. D."/>
        </authorList>
    </citation>
    <scope>NUCLEOTIDE SEQUENCE</scope>
    <source>
        <strain evidence="2">AVDCRST_MAG41</strain>
    </source>
</reference>
<feature type="non-terminal residue" evidence="2">
    <location>
        <position position="1"/>
    </location>
</feature>
<accession>A0A6J4I9J3</accession>
<proteinExistence type="predicted"/>
<feature type="compositionally biased region" description="Basic residues" evidence="1">
    <location>
        <begin position="45"/>
        <end position="61"/>
    </location>
</feature>
<feature type="compositionally biased region" description="Basic residues" evidence="1">
    <location>
        <begin position="219"/>
        <end position="232"/>
    </location>
</feature>
<feature type="compositionally biased region" description="Low complexity" evidence="1">
    <location>
        <begin position="176"/>
        <end position="212"/>
    </location>
</feature>
<protein>
    <submittedName>
        <fullName evidence="2">Exodeoxyribonuclease III</fullName>
        <ecNumber evidence="2">3.1.11.2</ecNumber>
    </submittedName>
</protein>
<dbReference type="AlphaFoldDB" id="A0A6J4I9J3"/>
<gene>
    <name evidence="2" type="ORF">AVDCRST_MAG41-1627</name>
</gene>
<feature type="compositionally biased region" description="Basic residues" evidence="1">
    <location>
        <begin position="255"/>
        <end position="269"/>
    </location>
</feature>
<feature type="compositionally biased region" description="Basic and acidic residues" evidence="1">
    <location>
        <begin position="31"/>
        <end position="44"/>
    </location>
</feature>
<name>A0A6J4I9J3_9ACTN</name>
<dbReference type="GO" id="GO:0008311">
    <property type="term" value="F:double-stranded DNA 3'-5' DNA exonuclease activity"/>
    <property type="evidence" value="ECO:0007669"/>
    <property type="project" value="UniProtKB-EC"/>
</dbReference>
<evidence type="ECO:0000256" key="1">
    <source>
        <dbReference type="SAM" id="MobiDB-lite"/>
    </source>
</evidence>
<sequence>AVGDLERELGQGPAPPAARLAGHPRAGRRLPAGDEAVRRGVGEHVRHRAGRPRLRVRARRRGPLERGGHPVQGRPGGRGGRLPRPAGLPGPGRPAGGPRGRRDLRRHPGLVAVRPQRAQPGRPALRVQAGVAGPAGRGAAGGRREPHRADRGHEHRPDRRRRVGHPEVRRLHPRHAAGAGRAGRPAGGRTARRGPGPVAGRAGLHLLGLPGRRLPPGPRHAHRPGPGRRRGGRPGGGDLGRPAGPQGLRPERPRPGHRRPGRGAGRRHRTDGPAAVRAQAV</sequence>
<feature type="compositionally biased region" description="Basic and acidic residues" evidence="1">
    <location>
        <begin position="142"/>
        <end position="157"/>
    </location>
</feature>
<dbReference type="EC" id="3.1.11.2" evidence="2"/>
<evidence type="ECO:0000313" key="2">
    <source>
        <dbReference type="EMBL" id="CAA9244603.1"/>
    </source>
</evidence>
<organism evidence="2">
    <name type="scientific">uncultured Mycobacteriales bacterium</name>
    <dbReference type="NCBI Taxonomy" id="581187"/>
    <lineage>
        <taxon>Bacteria</taxon>
        <taxon>Bacillati</taxon>
        <taxon>Actinomycetota</taxon>
        <taxon>Actinomycetes</taxon>
        <taxon>Mycobacteriales</taxon>
        <taxon>environmental samples</taxon>
    </lineage>
</organism>
<feature type="non-terminal residue" evidence="2">
    <location>
        <position position="281"/>
    </location>
</feature>
<dbReference type="EMBL" id="CADCTP010000148">
    <property type="protein sequence ID" value="CAA9244603.1"/>
    <property type="molecule type" value="Genomic_DNA"/>
</dbReference>
<keyword evidence="2" id="KW-0378">Hydrolase</keyword>